<evidence type="ECO:0008006" key="4">
    <source>
        <dbReference type="Google" id="ProtNLM"/>
    </source>
</evidence>
<dbReference type="EMBL" id="CP119075">
    <property type="protein sequence ID" value="WED64702.1"/>
    <property type="molecule type" value="Genomic_DNA"/>
</dbReference>
<evidence type="ECO:0000313" key="3">
    <source>
        <dbReference type="Proteomes" id="UP001218638"/>
    </source>
</evidence>
<feature type="chain" id="PRO_5042116170" description="Ysc84 actin-binding domain-containing protein" evidence="1">
    <location>
        <begin position="27"/>
        <end position="189"/>
    </location>
</feature>
<feature type="signal peptide" evidence="1">
    <location>
        <begin position="1"/>
        <end position="26"/>
    </location>
</feature>
<organism evidence="2 3">
    <name type="scientific">Synoicihabitans lomoniglobus</name>
    <dbReference type="NCBI Taxonomy" id="2909285"/>
    <lineage>
        <taxon>Bacteria</taxon>
        <taxon>Pseudomonadati</taxon>
        <taxon>Verrucomicrobiota</taxon>
        <taxon>Opitutia</taxon>
        <taxon>Opitutales</taxon>
        <taxon>Opitutaceae</taxon>
        <taxon>Synoicihabitans</taxon>
    </lineage>
</organism>
<keyword evidence="1" id="KW-0732">Signal</keyword>
<gene>
    <name evidence="2" type="ORF">PXH66_20350</name>
</gene>
<keyword evidence="3" id="KW-1185">Reference proteome</keyword>
<dbReference type="Proteomes" id="UP001218638">
    <property type="component" value="Chromosome"/>
</dbReference>
<dbReference type="KEGG" id="slom:PXH66_20350"/>
<reference evidence="2" key="1">
    <citation type="submission" date="2023-03" db="EMBL/GenBank/DDBJ databases">
        <title>Lomoglobus Profundus gen. nov., sp. nov., a novel member of the phylum Verrucomicrobia, isolated from deep-marine sediment of South China Sea.</title>
        <authorList>
            <person name="Ahmad T."/>
            <person name="Ishaq S.E."/>
            <person name="Wang F."/>
        </authorList>
    </citation>
    <scope>NUCLEOTIDE SEQUENCE</scope>
    <source>
        <strain evidence="2">LMO-M01</strain>
    </source>
</reference>
<accession>A0AAF0A131</accession>
<evidence type="ECO:0000313" key="2">
    <source>
        <dbReference type="EMBL" id="WED64702.1"/>
    </source>
</evidence>
<name>A0AAF0A131_9BACT</name>
<dbReference type="RefSeq" id="WP_330929988.1">
    <property type="nucleotide sequence ID" value="NZ_CP119075.1"/>
</dbReference>
<sequence>MKTNTTSFRSCLVALATLATAATVSAASIEEERDAVREMRNEVLADLYEIKPEAEGRIAKAEGYAVFSNVGVNIIFASFAGGHGLVVDDAGHETFMKMGAAGLGLGLGVKDFRGVFVFYDRKALDDFIEYGWDFSAQADAAAKSSEKGGQAAAVGNIGNNVEVYQFTKNGLALQATLQGTKYWRDAALN</sequence>
<protein>
    <recommendedName>
        <fullName evidence="4">Ysc84 actin-binding domain-containing protein</fullName>
    </recommendedName>
</protein>
<proteinExistence type="predicted"/>
<evidence type="ECO:0000256" key="1">
    <source>
        <dbReference type="SAM" id="SignalP"/>
    </source>
</evidence>
<dbReference type="AlphaFoldDB" id="A0AAF0A131"/>